<sequence length="127" mass="13975">MCVPGRILTENRSRTAAVEGEFEFTQQPAVPNVSVALCSTCCYVDVQSLPRSVTRRQHWPLLDIFRDTLSQSCPCSDHSPTGQPTANMLRRHEELENGTAWSNSSESSDDSSSPRLSVGGLRNSTHP</sequence>
<accession>A0A5J5DDP6</accession>
<dbReference type="AlphaFoldDB" id="A0A5J5DDP6"/>
<feature type="region of interest" description="Disordered" evidence="1">
    <location>
        <begin position="73"/>
        <end position="127"/>
    </location>
</feature>
<organism evidence="2 3">
    <name type="scientific">Etheostoma spectabile</name>
    <name type="common">orangethroat darter</name>
    <dbReference type="NCBI Taxonomy" id="54343"/>
    <lineage>
        <taxon>Eukaryota</taxon>
        <taxon>Metazoa</taxon>
        <taxon>Chordata</taxon>
        <taxon>Craniata</taxon>
        <taxon>Vertebrata</taxon>
        <taxon>Euteleostomi</taxon>
        <taxon>Actinopterygii</taxon>
        <taxon>Neopterygii</taxon>
        <taxon>Teleostei</taxon>
        <taxon>Neoteleostei</taxon>
        <taxon>Acanthomorphata</taxon>
        <taxon>Eupercaria</taxon>
        <taxon>Perciformes</taxon>
        <taxon>Percoidei</taxon>
        <taxon>Percidae</taxon>
        <taxon>Etheostomatinae</taxon>
        <taxon>Etheostoma</taxon>
    </lineage>
</organism>
<proteinExistence type="predicted"/>
<evidence type="ECO:0000313" key="2">
    <source>
        <dbReference type="EMBL" id="KAA8590691.1"/>
    </source>
</evidence>
<feature type="compositionally biased region" description="Polar residues" evidence="1">
    <location>
        <begin position="73"/>
        <end position="86"/>
    </location>
</feature>
<feature type="compositionally biased region" description="Low complexity" evidence="1">
    <location>
        <begin position="102"/>
        <end position="113"/>
    </location>
</feature>
<name>A0A5J5DDP6_9PERO</name>
<evidence type="ECO:0000256" key="1">
    <source>
        <dbReference type="SAM" id="MobiDB-lite"/>
    </source>
</evidence>
<reference evidence="2 3" key="1">
    <citation type="submission" date="2019-08" db="EMBL/GenBank/DDBJ databases">
        <title>A chromosome-level genome assembly, high-density linkage maps, and genome scans reveal the genomic architecture of hybrid incompatibilities underlying speciation via character displacement in darters (Percidae: Etheostominae).</title>
        <authorList>
            <person name="Moran R.L."/>
            <person name="Catchen J.M."/>
            <person name="Fuller R.C."/>
        </authorList>
    </citation>
    <scope>NUCLEOTIDE SEQUENCE [LARGE SCALE GENOMIC DNA]</scope>
    <source>
        <strain evidence="2">EspeVRDwgs_2016</strain>
        <tissue evidence="2">Muscle</tissue>
    </source>
</reference>
<evidence type="ECO:0000313" key="3">
    <source>
        <dbReference type="Proteomes" id="UP000327493"/>
    </source>
</evidence>
<protein>
    <submittedName>
        <fullName evidence="2">Uncharacterized protein</fullName>
    </submittedName>
</protein>
<keyword evidence="3" id="KW-1185">Reference proteome</keyword>
<dbReference type="Proteomes" id="UP000327493">
    <property type="component" value="Chromosome 8"/>
</dbReference>
<dbReference type="EMBL" id="VOFY01000008">
    <property type="protein sequence ID" value="KAA8590691.1"/>
    <property type="molecule type" value="Genomic_DNA"/>
</dbReference>
<feature type="non-terminal residue" evidence="2">
    <location>
        <position position="127"/>
    </location>
</feature>
<comment type="caution">
    <text evidence="2">The sequence shown here is derived from an EMBL/GenBank/DDBJ whole genome shotgun (WGS) entry which is preliminary data.</text>
</comment>
<gene>
    <name evidence="2" type="ORF">FQN60_014625</name>
</gene>